<accession>A0A5R9GWN5</accession>
<comment type="caution">
    <text evidence="2">The sequence shown here is derived from an EMBL/GenBank/DDBJ whole genome shotgun (WGS) entry which is preliminary data.</text>
</comment>
<dbReference type="RefSeq" id="WP_138139998.1">
    <property type="nucleotide sequence ID" value="NZ_VBUF01000005.1"/>
</dbReference>
<dbReference type="Proteomes" id="UP000308001">
    <property type="component" value="Unassembled WGS sequence"/>
</dbReference>
<proteinExistence type="predicted"/>
<protein>
    <submittedName>
        <fullName evidence="2">Uncharacterized protein</fullName>
    </submittedName>
</protein>
<gene>
    <name evidence="2" type="ORF">FE246_08755</name>
</gene>
<name>A0A5R9GWN5_9BACT</name>
<feature type="coiled-coil region" evidence="1">
    <location>
        <begin position="72"/>
        <end position="120"/>
    </location>
</feature>
<reference evidence="2 3" key="1">
    <citation type="submission" date="2019-05" db="EMBL/GenBank/DDBJ databases">
        <title>Arcobacter cibarius and Arcobacter thereius providing challenges in identification an antibiotic susceptibility and Quinolone resistance.</title>
        <authorList>
            <person name="Busch A."/>
            <person name="Hanel I."/>
            <person name="Hotzel H."/>
            <person name="Tomaso H."/>
        </authorList>
    </citation>
    <scope>NUCLEOTIDE SEQUENCE [LARGE SCALE GENOMIC DNA]</scope>
    <source>
        <strain evidence="2 3">17CS1191_2</strain>
    </source>
</reference>
<sequence length="128" mass="15429">MEQGYKDYDSPDCTLSNIQNRKASIIKKFASVNFIDEDKKFKIIKPSTILIMLFLFDNKIIIEKIKSFYNLLNLKDNEIDKYIDEKKSKEDNKKEYENDLKKELRDLKEINKILNLLDKKNEIFKVWR</sequence>
<dbReference type="EMBL" id="VBUF01000005">
    <property type="protein sequence ID" value="TLS71042.1"/>
    <property type="molecule type" value="Genomic_DNA"/>
</dbReference>
<evidence type="ECO:0000313" key="3">
    <source>
        <dbReference type="Proteomes" id="UP000308001"/>
    </source>
</evidence>
<keyword evidence="1" id="KW-0175">Coiled coil</keyword>
<evidence type="ECO:0000313" key="2">
    <source>
        <dbReference type="EMBL" id="TLS71042.1"/>
    </source>
</evidence>
<dbReference type="AlphaFoldDB" id="A0A5R9GWN5"/>
<organism evidence="2 3">
    <name type="scientific">Aliarcobacter thereius</name>
    <dbReference type="NCBI Taxonomy" id="544718"/>
    <lineage>
        <taxon>Bacteria</taxon>
        <taxon>Pseudomonadati</taxon>
        <taxon>Campylobacterota</taxon>
        <taxon>Epsilonproteobacteria</taxon>
        <taxon>Campylobacterales</taxon>
        <taxon>Arcobacteraceae</taxon>
        <taxon>Aliarcobacter</taxon>
    </lineage>
</organism>
<evidence type="ECO:0000256" key="1">
    <source>
        <dbReference type="SAM" id="Coils"/>
    </source>
</evidence>